<sequence length="133" mass="15674">METNNKRIENNGSTTTQAQYKMSLNSETKLPLSSLYVRPAHISWHTLLWGCYWVLFTCYTPHAVFQPEVFRISDSSYPSLNHFNDSRCSSRKFDSLAKVIDDVENLELDVPVNIAFDNRQRKRQLKQYKIEFY</sequence>
<dbReference type="AlphaFoldDB" id="A0A1A9ZW98"/>
<name>A0A1A9ZW98_GLOPL</name>
<evidence type="ECO:0000313" key="1">
    <source>
        <dbReference type="EnsemblMetazoa" id="GPAI027040-PA"/>
    </source>
</evidence>
<protein>
    <submittedName>
        <fullName evidence="1">Uncharacterized protein</fullName>
    </submittedName>
</protein>
<evidence type="ECO:0000313" key="2">
    <source>
        <dbReference type="Proteomes" id="UP000092445"/>
    </source>
</evidence>
<dbReference type="EnsemblMetazoa" id="GPAI027040-RA">
    <property type="protein sequence ID" value="GPAI027040-PA"/>
    <property type="gene ID" value="GPAI027040"/>
</dbReference>
<keyword evidence="2" id="KW-1185">Reference proteome</keyword>
<organism evidence="1 2">
    <name type="scientific">Glossina pallidipes</name>
    <name type="common">Tsetse fly</name>
    <dbReference type="NCBI Taxonomy" id="7398"/>
    <lineage>
        <taxon>Eukaryota</taxon>
        <taxon>Metazoa</taxon>
        <taxon>Ecdysozoa</taxon>
        <taxon>Arthropoda</taxon>
        <taxon>Hexapoda</taxon>
        <taxon>Insecta</taxon>
        <taxon>Pterygota</taxon>
        <taxon>Neoptera</taxon>
        <taxon>Endopterygota</taxon>
        <taxon>Diptera</taxon>
        <taxon>Brachycera</taxon>
        <taxon>Muscomorpha</taxon>
        <taxon>Hippoboscoidea</taxon>
        <taxon>Glossinidae</taxon>
        <taxon>Glossina</taxon>
    </lineage>
</organism>
<dbReference type="VEuPathDB" id="VectorBase:GPAI027040"/>
<reference evidence="1" key="2">
    <citation type="submission" date="2020-05" db="UniProtKB">
        <authorList>
            <consortium name="EnsemblMetazoa"/>
        </authorList>
    </citation>
    <scope>IDENTIFICATION</scope>
    <source>
        <strain evidence="1">IAEA</strain>
    </source>
</reference>
<dbReference type="Proteomes" id="UP000092445">
    <property type="component" value="Unassembled WGS sequence"/>
</dbReference>
<proteinExistence type="predicted"/>
<accession>A0A1A9ZW98</accession>
<reference evidence="2" key="1">
    <citation type="submission" date="2014-03" db="EMBL/GenBank/DDBJ databases">
        <authorList>
            <person name="Aksoy S."/>
            <person name="Warren W."/>
            <person name="Wilson R.K."/>
        </authorList>
    </citation>
    <scope>NUCLEOTIDE SEQUENCE [LARGE SCALE GENOMIC DNA]</scope>
    <source>
        <strain evidence="2">IAEA</strain>
    </source>
</reference>